<dbReference type="EMBL" id="JAOPGA020000819">
    <property type="protein sequence ID" value="KAL0482119.1"/>
    <property type="molecule type" value="Genomic_DNA"/>
</dbReference>
<name>A0AAW2YYN8_9EUKA</name>
<dbReference type="InterPro" id="IPR013887">
    <property type="entry name" value="UPF0592"/>
</dbReference>
<feature type="region of interest" description="Disordered" evidence="1">
    <location>
        <begin position="627"/>
        <end position="656"/>
    </location>
</feature>
<dbReference type="AlphaFoldDB" id="A0AAW2YYN8"/>
<reference evidence="2 3" key="1">
    <citation type="submission" date="2024-03" db="EMBL/GenBank/DDBJ databases">
        <title>The Acrasis kona genome and developmental transcriptomes reveal deep origins of eukaryotic multicellular pathways.</title>
        <authorList>
            <person name="Sheikh S."/>
            <person name="Fu C.-J."/>
            <person name="Brown M.W."/>
            <person name="Baldauf S.L."/>
        </authorList>
    </citation>
    <scope>NUCLEOTIDE SEQUENCE [LARGE SCALE GENOMIC DNA]</scope>
    <source>
        <strain evidence="2 3">ATCC MYA-3509</strain>
    </source>
</reference>
<feature type="compositionally biased region" description="Acidic residues" evidence="1">
    <location>
        <begin position="633"/>
        <end position="642"/>
    </location>
</feature>
<sequence length="810" mass="95543">MYCNPINVESAIRSKSVVTNQLRNYKAVLEDVIELLKNDPLFEYHPAQQPHLIPTSSSTLHYIDEPDAVRKKRLQATRMFLNIWEYLMEIIDFLTYSEKSLAFDVILLIMRRREFDPVYFKHTHTRLKKSFVKSLIRAIVPSLDQLEHDILRQFNYVSYRTQRYVVIEVFQGRNHETIHDRIYKFCASVLAIHCFRIIPTEDVQTFTTHICDKYFGQVKSVHVLEETVQLVNHNMNVIRKLPEITAFQNLDQLLQQCDWDKLTTTPSNKGIKEDEQKKIDAASLSRLFRYAALLDVFNKNNSTNKESRRGSIGSCQKFVTDKERMELITLYVDCYTWLPSYEFCLQVRSLMIGEHALRYWRLVPGYNDMLLRYVQLGSNVMVTGGEMSPEYRQWLDSSFTILKNQRFITVLIEMIYKRTNVYDLDSVFFALEYTDEWFRKIRSLRLISQQVAANQLSIQYKQRIDAQEKFPFPPVEIFTGQLPHNFNHAFFEAAVQRLIDTDHFQIMTRAMIMIYNCLDLLTGKERIKIVFDTLLKKNFYKLFLHWSDDVRMCFYRIICYKLKRILRVDQDPIPLQIKTLKNSFRDKDHSSLSSYSSRNASRWSAGESSKEQVRRRSLDQIVHHHEDQISNLEMDDEEEDQEVAEKPSRKSIDAENPIQYVHITSPNLHKPSNMSSHGSFMNEHQSGSHSEHSAEHIRDEEAVDMVLESKVKSRIKMLRDIHDNHDVIPQQQVEYCKNHHEEPCPAYLTPYIGIALRQLEFVQKESDQWRKTVTDHLKKKKEQLAGNGMIQVIPILYPSLSFPKFTLEEE</sequence>
<gene>
    <name evidence="2" type="ORF">AKO1_013219</name>
</gene>
<dbReference type="PANTHER" id="PTHR35397:SF1">
    <property type="entry name" value="ARMADILLO-LIKE HELICAL DOMAIN-CONTAINING PROTEIN"/>
    <property type="match status" value="1"/>
</dbReference>
<dbReference type="Proteomes" id="UP001431209">
    <property type="component" value="Unassembled WGS sequence"/>
</dbReference>
<keyword evidence="3" id="KW-1185">Reference proteome</keyword>
<proteinExistence type="predicted"/>
<dbReference type="Pfam" id="PF08578">
    <property type="entry name" value="DUF1765"/>
    <property type="match status" value="1"/>
</dbReference>
<feature type="compositionally biased region" description="Basic and acidic residues" evidence="1">
    <location>
        <begin position="643"/>
        <end position="653"/>
    </location>
</feature>
<evidence type="ECO:0000256" key="1">
    <source>
        <dbReference type="SAM" id="MobiDB-lite"/>
    </source>
</evidence>
<evidence type="ECO:0000313" key="2">
    <source>
        <dbReference type="EMBL" id="KAL0482119.1"/>
    </source>
</evidence>
<comment type="caution">
    <text evidence="2">The sequence shown here is derived from an EMBL/GenBank/DDBJ whole genome shotgun (WGS) entry which is preliminary data.</text>
</comment>
<protein>
    <submittedName>
        <fullName evidence="2">Uncharacterized protein</fullName>
    </submittedName>
</protein>
<accession>A0AAW2YYN8</accession>
<evidence type="ECO:0000313" key="3">
    <source>
        <dbReference type="Proteomes" id="UP001431209"/>
    </source>
</evidence>
<dbReference type="PANTHER" id="PTHR35397">
    <property type="entry name" value="C2 DOMAIN-CONTAINING PROTEIN-RELATED"/>
    <property type="match status" value="1"/>
</dbReference>
<organism evidence="2 3">
    <name type="scientific">Acrasis kona</name>
    <dbReference type="NCBI Taxonomy" id="1008807"/>
    <lineage>
        <taxon>Eukaryota</taxon>
        <taxon>Discoba</taxon>
        <taxon>Heterolobosea</taxon>
        <taxon>Tetramitia</taxon>
        <taxon>Eutetramitia</taxon>
        <taxon>Acrasidae</taxon>
        <taxon>Acrasis</taxon>
    </lineage>
</organism>